<accession>Q7WXJ5</accession>
<organism evidence="2 3">
    <name type="scientific">Cupriavidus necator (strain ATCC 17699 / DSM 428 / KCTC 22496 / NCIMB 10442 / H16 / Stanier 337)</name>
    <name type="common">Ralstonia eutropha</name>
    <dbReference type="NCBI Taxonomy" id="381666"/>
    <lineage>
        <taxon>Bacteria</taxon>
        <taxon>Pseudomonadati</taxon>
        <taxon>Pseudomonadota</taxon>
        <taxon>Betaproteobacteria</taxon>
        <taxon>Burkholderiales</taxon>
        <taxon>Burkholderiaceae</taxon>
        <taxon>Cupriavidus</taxon>
    </lineage>
</organism>
<dbReference type="SUPFAM" id="SSF56349">
    <property type="entry name" value="DNA breaking-rejoining enzymes"/>
    <property type="match status" value="1"/>
</dbReference>
<sequence>MRCTPLRPDVVAVLKQWLLYQPGEPGDPVFPSSRGGHLSADALQRLVSRNAEIARLSCPSLKKKSITPHTLRHYMPFPTMSCNRKIALYFMGKRMHGDRDSLDSFLQPQSIREGVHHEIHHP</sequence>
<dbReference type="GO" id="GO:0003677">
    <property type="term" value="F:DNA binding"/>
    <property type="evidence" value="ECO:0007669"/>
    <property type="project" value="InterPro"/>
</dbReference>
<geneLocation type="plasmid" evidence="2 3">
    <name>megaplasmid pHG1</name>
</geneLocation>
<dbReference type="EMBL" id="AY305378">
    <property type="protein sequence ID" value="AAP85886.1"/>
    <property type="molecule type" value="Genomic_DNA"/>
</dbReference>
<keyword evidence="2" id="KW-0614">Plasmid</keyword>
<name>Q7WXJ5_CUPNH</name>
<dbReference type="KEGG" id="reh:PHG133"/>
<evidence type="ECO:0000256" key="1">
    <source>
        <dbReference type="ARBA" id="ARBA00023172"/>
    </source>
</evidence>
<dbReference type="InterPro" id="IPR013762">
    <property type="entry name" value="Integrase-like_cat_sf"/>
</dbReference>
<dbReference type="eggNOG" id="COG4974">
    <property type="taxonomic scope" value="Bacteria"/>
</dbReference>
<dbReference type="AlphaFoldDB" id="Q7WXJ5"/>
<dbReference type="GO" id="GO:0015074">
    <property type="term" value="P:DNA integration"/>
    <property type="evidence" value="ECO:0007669"/>
    <property type="project" value="InterPro"/>
</dbReference>
<keyword evidence="1" id="KW-0233">DNA recombination</keyword>
<dbReference type="Gene3D" id="1.10.443.10">
    <property type="entry name" value="Intergrase catalytic core"/>
    <property type="match status" value="1"/>
</dbReference>
<evidence type="ECO:0000313" key="2">
    <source>
        <dbReference type="EMBL" id="AAP85886.1"/>
    </source>
</evidence>
<evidence type="ECO:0000313" key="3">
    <source>
        <dbReference type="Proteomes" id="UP000008210"/>
    </source>
</evidence>
<reference evidence="2 3" key="1">
    <citation type="journal article" date="2003" name="J. Mol. Biol.">
        <title>Complete nucleotide sequence of pHG1: a Ralstonia eutropha H16 megaplasmid encoding key enzymes of H(2)-based lithoautotrophy and anaerobiosis.</title>
        <authorList>
            <person name="Schwartz E."/>
            <person name="Henne A."/>
            <person name="Cramm R."/>
            <person name="Eitinger T."/>
            <person name="Friedrich B."/>
            <person name="Gottschalk G."/>
        </authorList>
    </citation>
    <scope>NUCLEOTIDE SEQUENCE [LARGE SCALE GENOMIC DNA]</scope>
    <source>
        <strain evidence="3">ATCC 17699 / DSM 428 / KCTC 22496 / NCIMB 10442 / H16 / Stanier 337</strain>
        <plasmid evidence="2 3">megaplasmid pHG1</plasmid>
    </source>
</reference>
<dbReference type="GO" id="GO:0006310">
    <property type="term" value="P:DNA recombination"/>
    <property type="evidence" value="ECO:0007669"/>
    <property type="project" value="UniProtKB-KW"/>
</dbReference>
<proteinExistence type="predicted"/>
<gene>
    <name evidence="2" type="ordered locus">PHG133</name>
</gene>
<keyword evidence="3" id="KW-1185">Reference proteome</keyword>
<dbReference type="HOGENOM" id="CLU_2022876_0_0_4"/>
<dbReference type="InterPro" id="IPR011010">
    <property type="entry name" value="DNA_brk_join_enz"/>
</dbReference>
<protein>
    <submittedName>
        <fullName evidence="2">Putative integrase/recombinase</fullName>
    </submittedName>
</protein>
<dbReference type="Proteomes" id="UP000008210">
    <property type="component" value="Plasmid megaplasmid pHG1"/>
</dbReference>